<organism evidence="1">
    <name type="scientific">Escherichia coli</name>
    <dbReference type="NCBI Taxonomy" id="562"/>
    <lineage>
        <taxon>Bacteria</taxon>
        <taxon>Pseudomonadati</taxon>
        <taxon>Pseudomonadota</taxon>
        <taxon>Gammaproteobacteria</taxon>
        <taxon>Enterobacterales</taxon>
        <taxon>Enterobacteriaceae</taxon>
        <taxon>Escherichia</taxon>
    </lineage>
</organism>
<name>A0A509DN10_ECOLX</name>
<dbReference type="CDD" id="cd10440">
    <property type="entry name" value="GIY-YIG_COG3680"/>
    <property type="match status" value="1"/>
</dbReference>
<sequence length="286" mass="32034">MAHIHQWAQVNLYANCFALKFGTLVPIVKLSTFALRKQGLKDFSKYSKALGMAKFYVYAFYDTEDAAKKPFYIGKGKSERCLDHIKYNDDSPKSERINHLLKTGNLGIDILRHGMDEATAKLVEATCIDLLGVGELTNKVRGSSSLMGRITLDELNHLLLKQETEIAPKHAGLAFLLNSTYKSGMSALALYEATRGVWAKVPKDENLQFAYATYGGLVMEVYEIQCWLKAGSQQYFTRELVIPPETNRSEFVGRIASPKIRELYVGKLIKKSRSHGSPFVKVGLAQ</sequence>
<keyword evidence="1" id="KW-0614">Plasmid</keyword>
<protein>
    <recommendedName>
        <fullName evidence="2">GIY-YIG domain-containing protein</fullName>
    </recommendedName>
</protein>
<evidence type="ECO:0000313" key="1">
    <source>
        <dbReference type="EMBL" id="VUD38738.1"/>
    </source>
</evidence>
<dbReference type="AlphaFoldDB" id="A0A509DN10"/>
<evidence type="ECO:0008006" key="2">
    <source>
        <dbReference type="Google" id="ProtNLM"/>
    </source>
</evidence>
<reference evidence="1" key="1">
    <citation type="submission" date="2019-06" db="EMBL/GenBank/DDBJ databases">
        <authorList>
            <consortium name="Pathogen Informatics"/>
        </authorList>
    </citation>
    <scope>NUCLEOTIDE SEQUENCE [LARGE SCALE GENOMIC DNA]</scope>
    <source>
        <strain evidence="1">VRES-hospital6495150</strain>
    </source>
</reference>
<geneLocation type="plasmid" evidence="1">
    <name>1</name>
</geneLocation>
<dbReference type="Pfam" id="PF22945">
    <property type="entry name" value="LEM-3_GIY-YIG"/>
    <property type="match status" value="1"/>
</dbReference>
<gene>
    <name evidence="1" type="ORF">SAMEA4370330_00100</name>
</gene>
<dbReference type="EMBL" id="LR595886">
    <property type="protein sequence ID" value="VUD38738.1"/>
    <property type="molecule type" value="Genomic_DNA"/>
</dbReference>
<accession>A0A509DN10</accession>
<proteinExistence type="predicted"/>